<dbReference type="InterPro" id="IPR046348">
    <property type="entry name" value="SIS_dom_sf"/>
</dbReference>
<dbReference type="UniPathway" id="UPA00109">
    <property type="reaction ID" value="UER00181"/>
</dbReference>
<evidence type="ECO:0000256" key="2">
    <source>
        <dbReference type="ARBA" id="ARBA00023152"/>
    </source>
</evidence>
<dbReference type="Proteomes" id="UP000199689">
    <property type="component" value="Unassembled WGS sequence"/>
</dbReference>
<comment type="pathway">
    <text evidence="4">Carbohydrate degradation; glycolysis; D-glyceraldehyde 3-phosphate and glycerone phosphate from D-glucose: step 2/4.</text>
</comment>
<dbReference type="InterPro" id="IPR001672">
    <property type="entry name" value="G6P_Isomerase"/>
</dbReference>
<evidence type="ECO:0000256" key="4">
    <source>
        <dbReference type="RuleBase" id="RU000612"/>
    </source>
</evidence>
<dbReference type="EMBL" id="FMXA01000007">
    <property type="protein sequence ID" value="SDA46318.1"/>
    <property type="molecule type" value="Genomic_DNA"/>
</dbReference>
<evidence type="ECO:0000313" key="5">
    <source>
        <dbReference type="EMBL" id="SDA46318.1"/>
    </source>
</evidence>
<keyword evidence="3 4" id="KW-0413">Isomerase</keyword>
<keyword evidence="6" id="KW-1185">Reference proteome</keyword>
<dbReference type="GO" id="GO:0005829">
    <property type="term" value="C:cytosol"/>
    <property type="evidence" value="ECO:0007669"/>
    <property type="project" value="TreeGrafter"/>
</dbReference>
<dbReference type="GO" id="GO:0048029">
    <property type="term" value="F:monosaccharide binding"/>
    <property type="evidence" value="ECO:0007669"/>
    <property type="project" value="TreeGrafter"/>
</dbReference>
<proteinExistence type="inferred from homology"/>
<dbReference type="GO" id="GO:0097367">
    <property type="term" value="F:carbohydrate derivative binding"/>
    <property type="evidence" value="ECO:0007669"/>
    <property type="project" value="InterPro"/>
</dbReference>
<dbReference type="PANTHER" id="PTHR11469">
    <property type="entry name" value="GLUCOSE-6-PHOSPHATE ISOMERASE"/>
    <property type="match status" value="1"/>
</dbReference>
<dbReference type="SUPFAM" id="SSF53697">
    <property type="entry name" value="SIS domain"/>
    <property type="match status" value="1"/>
</dbReference>
<protein>
    <recommendedName>
        <fullName evidence="4">Glucose-6-phosphate isomerase</fullName>
        <ecNumber evidence="4">5.3.1.9</ecNumber>
    </recommendedName>
</protein>
<dbReference type="AlphaFoldDB" id="A0A1G5VKS2"/>
<dbReference type="InterPro" id="IPR035482">
    <property type="entry name" value="SIS_PGI_2"/>
</dbReference>
<dbReference type="EC" id="5.3.1.9" evidence="4"/>
<sequence>MQDQDIQKAMPSIRQAVNDVETIRRDGKGPTGELVLFPHLPYILSEDLLMDEKERQQLAKLEASATSIDVVVSIGIGGSYLGNKALFDAFCGPYWNMGLASERQLPQVFFAGQNADPESLSALTRYLEVKAKTTEKQLNIVLLVISKSGSTIEPMSAFYALYPRLSAICHVEVITITDKQHGLLLSQSQEKHWMHFSVPEGIGGRFSVLSQVGIVFCALCGIDYREMIQGAKECDQACQGKDWKENPALALALFRYLATVSRGVTAEVVMPYGDRLNSFGRWYAQLMAESLGKAKNRQGKTIHYGRTLVPSLGTTDMHSMTQEHQEGPNNKLIQFITVQNMDTSMPVHCQEGNVTGTVDIGRIMKTAQRANAEALASEQRMSCHIALPAVTPRTMGGLFYFFMLTVAYEGGLAGINAFDQPGVETYKKIMHSYLKGYMSGK</sequence>
<dbReference type="GO" id="GO:0004347">
    <property type="term" value="F:glucose-6-phosphate isomerase activity"/>
    <property type="evidence" value="ECO:0007669"/>
    <property type="project" value="UniProtKB-EC"/>
</dbReference>
<dbReference type="GO" id="GO:0006096">
    <property type="term" value="P:glycolytic process"/>
    <property type="evidence" value="ECO:0007669"/>
    <property type="project" value="UniProtKB-UniPathway"/>
</dbReference>
<keyword evidence="1 4" id="KW-0312">Gluconeogenesis</keyword>
<dbReference type="STRING" id="209880.SAMN02910343_00719"/>
<name>A0A1G5VKS2_9FIRM</name>
<accession>A0A1G5VKS2</accession>
<gene>
    <name evidence="5" type="ORF">SAMN02910343_00719</name>
</gene>
<organism evidence="5 6">
    <name type="scientific">Allisonella histaminiformans</name>
    <dbReference type="NCBI Taxonomy" id="209880"/>
    <lineage>
        <taxon>Bacteria</taxon>
        <taxon>Bacillati</taxon>
        <taxon>Bacillota</taxon>
        <taxon>Negativicutes</taxon>
        <taxon>Veillonellales</taxon>
        <taxon>Veillonellaceae</taxon>
        <taxon>Allisonella</taxon>
    </lineage>
</organism>
<dbReference type="CDD" id="cd05016">
    <property type="entry name" value="SIS_PGI_2"/>
    <property type="match status" value="1"/>
</dbReference>
<evidence type="ECO:0000256" key="1">
    <source>
        <dbReference type="ARBA" id="ARBA00022432"/>
    </source>
</evidence>
<dbReference type="PROSITE" id="PS51463">
    <property type="entry name" value="P_GLUCOSE_ISOMERASE_3"/>
    <property type="match status" value="1"/>
</dbReference>
<reference evidence="5 6" key="1">
    <citation type="submission" date="2016-10" db="EMBL/GenBank/DDBJ databases">
        <authorList>
            <person name="de Groot N.N."/>
        </authorList>
    </citation>
    <scope>NUCLEOTIDE SEQUENCE [LARGE SCALE GENOMIC DNA]</scope>
    <source>
        <strain evidence="5 6">DSM 15230</strain>
    </source>
</reference>
<dbReference type="Gene3D" id="3.40.50.10490">
    <property type="entry name" value="Glucose-6-phosphate isomerase like protein, domain 1"/>
    <property type="match status" value="2"/>
</dbReference>
<comment type="similarity">
    <text evidence="4">Belongs to the GPI family.</text>
</comment>
<comment type="catalytic activity">
    <reaction evidence="4">
        <text>alpha-D-glucose 6-phosphate = beta-D-fructose 6-phosphate</text>
        <dbReference type="Rhea" id="RHEA:11816"/>
        <dbReference type="ChEBI" id="CHEBI:57634"/>
        <dbReference type="ChEBI" id="CHEBI:58225"/>
        <dbReference type="EC" id="5.3.1.9"/>
    </reaction>
</comment>
<keyword evidence="2 4" id="KW-0324">Glycolysis</keyword>
<dbReference type="PANTHER" id="PTHR11469:SF1">
    <property type="entry name" value="GLUCOSE-6-PHOSPHATE ISOMERASE"/>
    <property type="match status" value="1"/>
</dbReference>
<dbReference type="Pfam" id="PF00342">
    <property type="entry name" value="PGI"/>
    <property type="match status" value="1"/>
</dbReference>
<dbReference type="GO" id="GO:0006094">
    <property type="term" value="P:gluconeogenesis"/>
    <property type="evidence" value="ECO:0007669"/>
    <property type="project" value="UniProtKB-KW"/>
</dbReference>
<evidence type="ECO:0000313" key="6">
    <source>
        <dbReference type="Proteomes" id="UP000199689"/>
    </source>
</evidence>
<dbReference type="GO" id="GO:0051156">
    <property type="term" value="P:glucose 6-phosphate metabolic process"/>
    <property type="evidence" value="ECO:0007669"/>
    <property type="project" value="TreeGrafter"/>
</dbReference>
<evidence type="ECO:0000256" key="3">
    <source>
        <dbReference type="ARBA" id="ARBA00023235"/>
    </source>
</evidence>
<dbReference type="PRINTS" id="PR00662">
    <property type="entry name" value="G6PISOMERASE"/>
</dbReference>